<dbReference type="Proteomes" id="UP000502196">
    <property type="component" value="Chromosome"/>
</dbReference>
<evidence type="ECO:0000313" key="2">
    <source>
        <dbReference type="Proteomes" id="UP000502196"/>
    </source>
</evidence>
<dbReference type="AlphaFoldDB" id="A0A6F9E1D7"/>
<gene>
    <name evidence="1" type="ORF">COOX1_0286</name>
</gene>
<name>A0A6F9E1D7_9BACL</name>
<evidence type="ECO:0000313" key="1">
    <source>
        <dbReference type="EMBL" id="CAB3390194.1"/>
    </source>
</evidence>
<protein>
    <submittedName>
        <fullName evidence="1">Uncharacterized protein</fullName>
    </submittedName>
</protein>
<sequence>MQTVLTIILTKFLVSAIHIFTRPWGPHTLTTDHVKLSPYCSLMQTQRTTYGPILLS</sequence>
<accession>A0A6F9E1D7</accession>
<dbReference type="EMBL" id="LR792683">
    <property type="protein sequence ID" value="CAB3390194.1"/>
    <property type="molecule type" value="Genomic_DNA"/>
</dbReference>
<reference evidence="1 2" key="1">
    <citation type="submission" date="2020-04" db="EMBL/GenBank/DDBJ databases">
        <authorList>
            <person name="Hogendoorn C."/>
        </authorList>
    </citation>
    <scope>NUCLEOTIDE SEQUENCE [LARGE SCALE GENOMIC DNA]</scope>
    <source>
        <strain evidence="1">COOX1</strain>
    </source>
</reference>
<organism evidence="1 2">
    <name type="scientific">Kyrpidia spormannii</name>
    <dbReference type="NCBI Taxonomy" id="2055160"/>
    <lineage>
        <taxon>Bacteria</taxon>
        <taxon>Bacillati</taxon>
        <taxon>Bacillota</taxon>
        <taxon>Bacilli</taxon>
        <taxon>Bacillales</taxon>
        <taxon>Alicyclobacillaceae</taxon>
        <taxon>Kyrpidia</taxon>
    </lineage>
</organism>
<proteinExistence type="predicted"/>